<feature type="non-terminal residue" evidence="1">
    <location>
        <position position="96"/>
    </location>
</feature>
<protein>
    <recommendedName>
        <fullName evidence="3">Secreted protein</fullName>
    </recommendedName>
</protein>
<gene>
    <name evidence="1" type="ORF">PIB30_114916</name>
</gene>
<dbReference type="Proteomes" id="UP001341840">
    <property type="component" value="Unassembled WGS sequence"/>
</dbReference>
<proteinExistence type="predicted"/>
<evidence type="ECO:0008006" key="3">
    <source>
        <dbReference type="Google" id="ProtNLM"/>
    </source>
</evidence>
<name>A0ABU6S158_9FABA</name>
<evidence type="ECO:0000313" key="1">
    <source>
        <dbReference type="EMBL" id="MED6130120.1"/>
    </source>
</evidence>
<keyword evidence="2" id="KW-1185">Reference proteome</keyword>
<accession>A0ABU6S158</accession>
<sequence length="96" mass="10317">MLEDVFVLEKITGILPVLLIVSAPANGNCAGAVRCQSRVVLPLSLCSGVCFKFLDDRRRWRRSVVGDFFLPADPALKEGGQIVGEDVSGSLVGRKS</sequence>
<dbReference type="EMBL" id="JASCZI010041580">
    <property type="protein sequence ID" value="MED6130120.1"/>
    <property type="molecule type" value="Genomic_DNA"/>
</dbReference>
<comment type="caution">
    <text evidence="1">The sequence shown here is derived from an EMBL/GenBank/DDBJ whole genome shotgun (WGS) entry which is preliminary data.</text>
</comment>
<reference evidence="1 2" key="1">
    <citation type="journal article" date="2023" name="Plants (Basel)">
        <title>Bridging the Gap: Combining Genomics and Transcriptomics Approaches to Understand Stylosanthes scabra, an Orphan Legume from the Brazilian Caatinga.</title>
        <authorList>
            <person name="Ferreira-Neto J.R.C."/>
            <person name="da Silva M.D."/>
            <person name="Binneck E."/>
            <person name="de Melo N.F."/>
            <person name="da Silva R.H."/>
            <person name="de Melo A.L.T.M."/>
            <person name="Pandolfi V."/>
            <person name="Bustamante F.O."/>
            <person name="Brasileiro-Vidal A.C."/>
            <person name="Benko-Iseppon A.M."/>
        </authorList>
    </citation>
    <scope>NUCLEOTIDE SEQUENCE [LARGE SCALE GENOMIC DNA]</scope>
    <source>
        <tissue evidence="1">Leaves</tissue>
    </source>
</reference>
<evidence type="ECO:0000313" key="2">
    <source>
        <dbReference type="Proteomes" id="UP001341840"/>
    </source>
</evidence>
<organism evidence="1 2">
    <name type="scientific">Stylosanthes scabra</name>
    <dbReference type="NCBI Taxonomy" id="79078"/>
    <lineage>
        <taxon>Eukaryota</taxon>
        <taxon>Viridiplantae</taxon>
        <taxon>Streptophyta</taxon>
        <taxon>Embryophyta</taxon>
        <taxon>Tracheophyta</taxon>
        <taxon>Spermatophyta</taxon>
        <taxon>Magnoliopsida</taxon>
        <taxon>eudicotyledons</taxon>
        <taxon>Gunneridae</taxon>
        <taxon>Pentapetalae</taxon>
        <taxon>rosids</taxon>
        <taxon>fabids</taxon>
        <taxon>Fabales</taxon>
        <taxon>Fabaceae</taxon>
        <taxon>Papilionoideae</taxon>
        <taxon>50 kb inversion clade</taxon>
        <taxon>dalbergioids sensu lato</taxon>
        <taxon>Dalbergieae</taxon>
        <taxon>Pterocarpus clade</taxon>
        <taxon>Stylosanthes</taxon>
    </lineage>
</organism>